<gene>
    <name evidence="8" type="ORF">AUK42_03225</name>
</gene>
<dbReference type="NCBIfam" id="TIGR00255">
    <property type="entry name" value="YicC/YloC family endoribonuclease"/>
    <property type="match status" value="1"/>
</dbReference>
<sequence>MMQSMTGYGVGKIKRGDQECLVEIKTLNNKYCDIMIKNSMQSLEIEQKIEKLIKEKIFRGKVNILIKVESYASEKEKVILNENLFNSYCEALKILKEKYKFKDEINIDSIIKFKDIFQVVKKEEETGKMWPLIEEAVNKALDSLLEMREREGKILINDIKKRIKKITKLMDKIEKYSKLSLLEYKGNFLNKLKELTNGLNVDEGRIELEAAIFAGKSDITEEIIRTKSHLIQFNDLLNSMESAGRKMDFLIQEINREINTIGSKNNNLKITSLVILVKSELEKIREQARNIE</sequence>
<name>A0A1J5GXP1_9BACT</name>
<comment type="caution">
    <text evidence="8">The sequence shown here is derived from an EMBL/GenBank/DDBJ whole genome shotgun (WGS) entry which is preliminary data.</text>
</comment>
<comment type="cofactor">
    <cofactor evidence="1">
        <name>a divalent metal cation</name>
        <dbReference type="ChEBI" id="CHEBI:60240"/>
    </cofactor>
</comment>
<reference evidence="8 9" key="1">
    <citation type="journal article" date="2016" name="Environ. Microbiol.">
        <title>Genomic resolution of a cold subsurface aquifer community provides metabolic insights for novel microbes adapted to high CO concentrations.</title>
        <authorList>
            <person name="Probst A.J."/>
            <person name="Castelle C.J."/>
            <person name="Singh A."/>
            <person name="Brown C.T."/>
            <person name="Anantharaman K."/>
            <person name="Sharon I."/>
            <person name="Hug L.A."/>
            <person name="Burstein D."/>
            <person name="Emerson J.B."/>
            <person name="Thomas B.C."/>
            <person name="Banfield J.F."/>
        </authorList>
    </citation>
    <scope>NUCLEOTIDE SEQUENCE [LARGE SCALE GENOMIC DNA]</scope>
    <source>
        <strain evidence="8">CG2_30_33_13</strain>
    </source>
</reference>
<keyword evidence="3" id="KW-0255">Endonuclease</keyword>
<evidence type="ECO:0000256" key="5">
    <source>
        <dbReference type="ARBA" id="ARBA00035648"/>
    </source>
</evidence>
<evidence type="ECO:0000256" key="1">
    <source>
        <dbReference type="ARBA" id="ARBA00001968"/>
    </source>
</evidence>
<keyword evidence="4" id="KW-0378">Hydrolase</keyword>
<dbReference type="GO" id="GO:0016787">
    <property type="term" value="F:hydrolase activity"/>
    <property type="evidence" value="ECO:0007669"/>
    <property type="project" value="UniProtKB-KW"/>
</dbReference>
<proteinExistence type="inferred from homology"/>
<evidence type="ECO:0000259" key="6">
    <source>
        <dbReference type="Pfam" id="PF03755"/>
    </source>
</evidence>
<dbReference type="Proteomes" id="UP000182763">
    <property type="component" value="Unassembled WGS sequence"/>
</dbReference>
<dbReference type="Pfam" id="PF08340">
    <property type="entry name" value="YicC-like_C"/>
    <property type="match status" value="1"/>
</dbReference>
<evidence type="ECO:0000313" key="8">
    <source>
        <dbReference type="EMBL" id="OIP71680.1"/>
    </source>
</evidence>
<dbReference type="Pfam" id="PF03755">
    <property type="entry name" value="YicC-like_N"/>
    <property type="match status" value="1"/>
</dbReference>
<accession>A0A1J5GXP1</accession>
<dbReference type="InterPro" id="IPR013527">
    <property type="entry name" value="YicC-like_N"/>
</dbReference>
<comment type="similarity">
    <text evidence="5">Belongs to the YicC/YloC family.</text>
</comment>
<evidence type="ECO:0000256" key="4">
    <source>
        <dbReference type="ARBA" id="ARBA00022801"/>
    </source>
</evidence>
<evidence type="ECO:0000256" key="3">
    <source>
        <dbReference type="ARBA" id="ARBA00022759"/>
    </source>
</evidence>
<organism evidence="8 9">
    <name type="scientific">Candidatus Infernicultor aquiphilus</name>
    <dbReference type="NCBI Taxonomy" id="1805029"/>
    <lineage>
        <taxon>Bacteria</taxon>
        <taxon>Pseudomonadati</taxon>
        <taxon>Atribacterota</taxon>
        <taxon>Candidatus Phoenicimicrobiia</taxon>
        <taxon>Candidatus Pheonicimicrobiales</taxon>
        <taxon>Candidatus Phoenicimicrobiaceae</taxon>
        <taxon>Candidatus Infernicultor</taxon>
    </lineage>
</organism>
<evidence type="ECO:0000259" key="7">
    <source>
        <dbReference type="Pfam" id="PF08340"/>
    </source>
</evidence>
<evidence type="ECO:0000313" key="9">
    <source>
        <dbReference type="Proteomes" id="UP000182763"/>
    </source>
</evidence>
<feature type="domain" description="Endoribonuclease YicC-like C-terminal" evidence="7">
    <location>
        <begin position="174"/>
        <end position="292"/>
    </location>
</feature>
<dbReference type="EMBL" id="MNYY01000061">
    <property type="protein sequence ID" value="OIP71680.1"/>
    <property type="molecule type" value="Genomic_DNA"/>
</dbReference>
<dbReference type="InterPro" id="IPR013551">
    <property type="entry name" value="YicC-like_C"/>
</dbReference>
<protein>
    <submittedName>
        <fullName evidence="8">YicC family protein</fullName>
    </submittedName>
</protein>
<dbReference type="InterPro" id="IPR005229">
    <property type="entry name" value="YicC/YloC-like"/>
</dbReference>
<dbReference type="STRING" id="1805029.AUK42_03225"/>
<dbReference type="GO" id="GO:0004521">
    <property type="term" value="F:RNA endonuclease activity"/>
    <property type="evidence" value="ECO:0007669"/>
    <property type="project" value="InterPro"/>
</dbReference>
<dbReference type="PANTHER" id="PTHR30636">
    <property type="entry name" value="UPF0701 PROTEIN YICC"/>
    <property type="match status" value="1"/>
</dbReference>
<dbReference type="AlphaFoldDB" id="A0A1J5GXP1"/>
<evidence type="ECO:0000256" key="2">
    <source>
        <dbReference type="ARBA" id="ARBA00022722"/>
    </source>
</evidence>
<feature type="domain" description="Endoribonuclease YicC-like N-terminal" evidence="6">
    <location>
        <begin position="2"/>
        <end position="155"/>
    </location>
</feature>
<dbReference type="PANTHER" id="PTHR30636:SF3">
    <property type="entry name" value="UPF0701 PROTEIN YICC"/>
    <property type="match status" value="1"/>
</dbReference>
<keyword evidence="2" id="KW-0540">Nuclease</keyword>